<keyword evidence="1" id="KW-0472">Membrane</keyword>
<proteinExistence type="predicted"/>
<sequence length="165" mass="16752">MKTRCVFSTPDLDAARAAMHAALDAGIDDSDICLVARDDIELKNIPDHRMTGRTDFVPSALRGVACGGGSGLLLGLLAAAVPPLGVPLAGAGFAAVAGAAVGGWTGALIGSEVPDVIHRKFSAEIASGHILVVLDASKDKLEQAEPAVARTGATLLPFHAHTVLT</sequence>
<dbReference type="STRING" id="500610.SAMN02799615_01412"/>
<name>A0A1I2C9I7_9GAMM</name>
<keyword evidence="3" id="KW-1185">Reference proteome</keyword>
<keyword evidence="1" id="KW-0812">Transmembrane</keyword>
<evidence type="ECO:0008006" key="4">
    <source>
        <dbReference type="Google" id="ProtNLM"/>
    </source>
</evidence>
<organism evidence="2 3">
    <name type="scientific">Dyella marensis</name>
    <dbReference type="NCBI Taxonomy" id="500610"/>
    <lineage>
        <taxon>Bacteria</taxon>
        <taxon>Pseudomonadati</taxon>
        <taxon>Pseudomonadota</taxon>
        <taxon>Gammaproteobacteria</taxon>
        <taxon>Lysobacterales</taxon>
        <taxon>Rhodanobacteraceae</taxon>
        <taxon>Dyella</taxon>
    </lineage>
</organism>
<protein>
    <recommendedName>
        <fullName evidence="4">DUF1269 domain-containing protein</fullName>
    </recommendedName>
</protein>
<dbReference type="PANTHER" id="PTHR36109:SF2">
    <property type="entry name" value="MEMBRANE PROTEIN"/>
    <property type="match status" value="1"/>
</dbReference>
<accession>A0A1I2C9I7</accession>
<dbReference type="Proteomes" id="UP000199477">
    <property type="component" value="Unassembled WGS sequence"/>
</dbReference>
<dbReference type="PANTHER" id="PTHR36109">
    <property type="entry name" value="MEMBRANE PROTEIN-RELATED"/>
    <property type="match status" value="1"/>
</dbReference>
<gene>
    <name evidence="2" type="ORF">SAMN02799615_01412</name>
</gene>
<dbReference type="AlphaFoldDB" id="A0A1I2C9I7"/>
<dbReference type="EMBL" id="FONH01000003">
    <property type="protein sequence ID" value="SFE64842.1"/>
    <property type="molecule type" value="Genomic_DNA"/>
</dbReference>
<keyword evidence="1" id="KW-1133">Transmembrane helix</keyword>
<evidence type="ECO:0000313" key="3">
    <source>
        <dbReference type="Proteomes" id="UP000199477"/>
    </source>
</evidence>
<dbReference type="RefSeq" id="WP_026636164.1">
    <property type="nucleotide sequence ID" value="NZ_FONH01000003.1"/>
</dbReference>
<feature type="transmembrane region" description="Helical" evidence="1">
    <location>
        <begin position="88"/>
        <end position="110"/>
    </location>
</feature>
<dbReference type="InterPro" id="IPR052948">
    <property type="entry name" value="Low_temp-induced_all0457"/>
</dbReference>
<evidence type="ECO:0000256" key="1">
    <source>
        <dbReference type="SAM" id="Phobius"/>
    </source>
</evidence>
<evidence type="ECO:0000313" key="2">
    <source>
        <dbReference type="EMBL" id="SFE64842.1"/>
    </source>
</evidence>
<reference evidence="3" key="1">
    <citation type="submission" date="2016-10" db="EMBL/GenBank/DDBJ databases">
        <authorList>
            <person name="Varghese N."/>
            <person name="Submissions S."/>
        </authorList>
    </citation>
    <scope>NUCLEOTIDE SEQUENCE [LARGE SCALE GENOMIC DNA]</scope>
    <source>
        <strain evidence="3">UNC178MFTsu3.1</strain>
    </source>
</reference>
<feature type="transmembrane region" description="Helical" evidence="1">
    <location>
        <begin position="59"/>
        <end position="82"/>
    </location>
</feature>